<dbReference type="InterPro" id="IPR052710">
    <property type="entry name" value="CAAX_protease"/>
</dbReference>
<dbReference type="GO" id="GO:0080120">
    <property type="term" value="P:CAAX-box protein maturation"/>
    <property type="evidence" value="ECO:0007669"/>
    <property type="project" value="UniProtKB-ARBA"/>
</dbReference>
<protein>
    <submittedName>
        <fullName evidence="3">CPBP family intramembrane metalloprotease</fullName>
    </submittedName>
</protein>
<dbReference type="GO" id="GO:0008237">
    <property type="term" value="F:metallopeptidase activity"/>
    <property type="evidence" value="ECO:0007669"/>
    <property type="project" value="UniProtKB-KW"/>
</dbReference>
<feature type="transmembrane region" description="Helical" evidence="1">
    <location>
        <begin position="79"/>
        <end position="100"/>
    </location>
</feature>
<gene>
    <name evidence="3" type="ORF">H3V42_20070</name>
</gene>
<reference evidence="3 4" key="1">
    <citation type="submission" date="2020-07" db="EMBL/GenBank/DDBJ databases">
        <title>Whole genome sequence of Sphingobium yanoikuyae A3.</title>
        <authorList>
            <person name="Han S.-S."/>
        </authorList>
    </citation>
    <scope>NUCLEOTIDE SEQUENCE [LARGE SCALE GENOMIC DNA]</scope>
    <source>
        <strain evidence="3 4">A3</strain>
    </source>
</reference>
<dbReference type="PANTHER" id="PTHR36435">
    <property type="entry name" value="SLR1288 PROTEIN"/>
    <property type="match status" value="1"/>
</dbReference>
<evidence type="ECO:0000259" key="2">
    <source>
        <dbReference type="Pfam" id="PF02517"/>
    </source>
</evidence>
<dbReference type="PANTHER" id="PTHR36435:SF1">
    <property type="entry name" value="CAAX AMINO TERMINAL PROTEASE FAMILY PROTEIN"/>
    <property type="match status" value="1"/>
</dbReference>
<evidence type="ECO:0000313" key="3">
    <source>
        <dbReference type="EMBL" id="QNG44169.1"/>
    </source>
</evidence>
<feature type="transmembrane region" description="Helical" evidence="1">
    <location>
        <begin position="41"/>
        <end position="67"/>
    </location>
</feature>
<dbReference type="EMBL" id="CP060122">
    <property type="protein sequence ID" value="QNG44169.1"/>
    <property type="molecule type" value="Genomic_DNA"/>
</dbReference>
<dbReference type="Pfam" id="PF02517">
    <property type="entry name" value="Rce1-like"/>
    <property type="match status" value="1"/>
</dbReference>
<name>A0A9X7YBA1_SPHYA</name>
<feature type="domain" description="CAAX prenyl protease 2/Lysostaphin resistance protein A-like" evidence="2">
    <location>
        <begin position="128"/>
        <end position="212"/>
    </location>
</feature>
<dbReference type="GO" id="GO:0004175">
    <property type="term" value="F:endopeptidase activity"/>
    <property type="evidence" value="ECO:0007669"/>
    <property type="project" value="UniProtKB-ARBA"/>
</dbReference>
<keyword evidence="1" id="KW-0472">Membrane</keyword>
<feature type="transmembrane region" description="Helical" evidence="1">
    <location>
        <begin position="168"/>
        <end position="194"/>
    </location>
</feature>
<evidence type="ECO:0000313" key="4">
    <source>
        <dbReference type="Proteomes" id="UP000515377"/>
    </source>
</evidence>
<proteinExistence type="predicted"/>
<keyword evidence="3" id="KW-0378">Hydrolase</keyword>
<accession>A0A9X7YBA1</accession>
<keyword evidence="3" id="KW-0645">Protease</keyword>
<keyword evidence="1" id="KW-0812">Transmembrane</keyword>
<organism evidence="3 4">
    <name type="scientific">Sphingobium yanoikuyae</name>
    <name type="common">Sphingomonas yanoikuyae</name>
    <dbReference type="NCBI Taxonomy" id="13690"/>
    <lineage>
        <taxon>Bacteria</taxon>
        <taxon>Pseudomonadati</taxon>
        <taxon>Pseudomonadota</taxon>
        <taxon>Alphaproteobacteria</taxon>
        <taxon>Sphingomonadales</taxon>
        <taxon>Sphingomonadaceae</taxon>
        <taxon>Sphingobium</taxon>
    </lineage>
</organism>
<evidence type="ECO:0000256" key="1">
    <source>
        <dbReference type="SAM" id="Phobius"/>
    </source>
</evidence>
<dbReference type="AlphaFoldDB" id="A0A9X7YBA1"/>
<keyword evidence="3" id="KW-0482">Metalloprotease</keyword>
<feature type="transmembrane region" description="Helical" evidence="1">
    <location>
        <begin position="12"/>
        <end position="35"/>
    </location>
</feature>
<sequence>MVSITPPRPAWPEVLTGLSMFAVLMLVFALGLSLLPADQPVLQGVVGSTAGGIAGTGAFAAAVAIRIRTLRPFGFRPAPTRWLSIAAMLGVACYGITYFIQTHGMWFGQGDPQSILHAAARGGVIPFLTSLAGGAVLTPFGEEVLFRGVVANAWHRYGAWASVGASSLVFGIAHGISVILPIAVMVGIFSAVIFHRTGSIWPCVVLHGVYNGANSGASALHVTPM</sequence>
<keyword evidence="1" id="KW-1133">Transmembrane helix</keyword>
<dbReference type="InterPro" id="IPR003675">
    <property type="entry name" value="Rce1/LyrA-like_dom"/>
</dbReference>
<dbReference type="Proteomes" id="UP000515377">
    <property type="component" value="Chromosome"/>
</dbReference>